<feature type="transmembrane region" description="Helical" evidence="5">
    <location>
        <begin position="206"/>
        <end position="224"/>
    </location>
</feature>
<feature type="transmembrane region" description="Helical" evidence="5">
    <location>
        <begin position="96"/>
        <end position="117"/>
    </location>
</feature>
<feature type="transmembrane region" description="Helical" evidence="5">
    <location>
        <begin position="41"/>
        <end position="58"/>
    </location>
</feature>
<reference evidence="7" key="1">
    <citation type="submission" date="2018-06" db="EMBL/GenBank/DDBJ databases">
        <authorList>
            <person name="Zhirakovskaya E."/>
        </authorList>
    </citation>
    <scope>NUCLEOTIDE SEQUENCE</scope>
</reference>
<dbReference type="InterPro" id="IPR000620">
    <property type="entry name" value="EamA_dom"/>
</dbReference>
<keyword evidence="4 5" id="KW-0472">Membrane</keyword>
<feature type="transmembrane region" description="Helical" evidence="5">
    <location>
        <begin position="70"/>
        <end position="90"/>
    </location>
</feature>
<feature type="transmembrane region" description="Helical" evidence="5">
    <location>
        <begin position="262"/>
        <end position="280"/>
    </location>
</feature>
<feature type="transmembrane region" description="Helical" evidence="5">
    <location>
        <begin position="9"/>
        <end position="29"/>
    </location>
</feature>
<feature type="transmembrane region" description="Helical" evidence="5">
    <location>
        <begin position="180"/>
        <end position="200"/>
    </location>
</feature>
<evidence type="ECO:0000259" key="6">
    <source>
        <dbReference type="Pfam" id="PF00892"/>
    </source>
</evidence>
<feature type="transmembrane region" description="Helical" evidence="5">
    <location>
        <begin position="124"/>
        <end position="141"/>
    </location>
</feature>
<feature type="domain" description="EamA" evidence="6">
    <location>
        <begin position="152"/>
        <end position="279"/>
    </location>
</feature>
<gene>
    <name evidence="7" type="ORF">MNBD_ALPHA01-2372</name>
</gene>
<dbReference type="PANTHER" id="PTHR22911">
    <property type="entry name" value="ACYL-MALONYL CONDENSING ENZYME-RELATED"/>
    <property type="match status" value="1"/>
</dbReference>
<name>A0A3B0SCM5_9ZZZZ</name>
<comment type="subcellular location">
    <subcellularLocation>
        <location evidence="1">Membrane</location>
        <topology evidence="1">Multi-pass membrane protein</topology>
    </subcellularLocation>
</comment>
<organism evidence="7">
    <name type="scientific">hydrothermal vent metagenome</name>
    <dbReference type="NCBI Taxonomy" id="652676"/>
    <lineage>
        <taxon>unclassified sequences</taxon>
        <taxon>metagenomes</taxon>
        <taxon>ecological metagenomes</taxon>
    </lineage>
</organism>
<dbReference type="SUPFAM" id="SSF103481">
    <property type="entry name" value="Multidrug resistance efflux transporter EmrE"/>
    <property type="match status" value="2"/>
</dbReference>
<evidence type="ECO:0000313" key="7">
    <source>
        <dbReference type="EMBL" id="VAW01753.1"/>
    </source>
</evidence>
<feature type="domain" description="EamA" evidence="6">
    <location>
        <begin position="10"/>
        <end position="141"/>
    </location>
</feature>
<evidence type="ECO:0000256" key="2">
    <source>
        <dbReference type="ARBA" id="ARBA00022692"/>
    </source>
</evidence>
<dbReference type="PANTHER" id="PTHR22911:SF6">
    <property type="entry name" value="SOLUTE CARRIER FAMILY 35 MEMBER G1"/>
    <property type="match status" value="1"/>
</dbReference>
<evidence type="ECO:0000256" key="3">
    <source>
        <dbReference type="ARBA" id="ARBA00022989"/>
    </source>
</evidence>
<proteinExistence type="predicted"/>
<dbReference type="GO" id="GO:0016020">
    <property type="term" value="C:membrane"/>
    <property type="evidence" value="ECO:0007669"/>
    <property type="project" value="UniProtKB-SubCell"/>
</dbReference>
<feature type="transmembrane region" description="Helical" evidence="5">
    <location>
        <begin position="236"/>
        <end position="256"/>
    </location>
</feature>
<evidence type="ECO:0000256" key="4">
    <source>
        <dbReference type="ARBA" id="ARBA00023136"/>
    </source>
</evidence>
<dbReference type="InterPro" id="IPR037185">
    <property type="entry name" value="EmrE-like"/>
</dbReference>
<feature type="transmembrane region" description="Helical" evidence="5">
    <location>
        <begin position="147"/>
        <end position="168"/>
    </location>
</feature>
<sequence>MADPRPNNLFGIGFVLLVCLTMTISALLIRTIGRDLGSFEVVFIRCSFSLFYILLLNARSGSKLFISPRPGLLLVRSFILSIIVLGNFYAIVHLPLVQVTALQFTKPLFLVVLAALFLSEKIRLPRTLATFGGFLGALVILRPDMGINPVQVIAITAALSMAVIAVITKKMTRDHSTATLVFYGNLFIVLVCLGPTIAYWQTPSLFQLLLIAGLGLSAYAGQTFMVQAYRYGDATVVTPFEYVRLIFMAMAGFLVFAEIPDYGTIAGAVIISASTLFIALREAGKKRRLKKI</sequence>
<dbReference type="EMBL" id="UOEJ01000153">
    <property type="protein sequence ID" value="VAW01753.1"/>
    <property type="molecule type" value="Genomic_DNA"/>
</dbReference>
<dbReference type="AlphaFoldDB" id="A0A3B0SCM5"/>
<protein>
    <recommendedName>
        <fullName evidence="6">EamA domain-containing protein</fullName>
    </recommendedName>
</protein>
<keyword evidence="2 5" id="KW-0812">Transmembrane</keyword>
<accession>A0A3B0SCM5</accession>
<keyword evidence="3 5" id="KW-1133">Transmembrane helix</keyword>
<evidence type="ECO:0000256" key="1">
    <source>
        <dbReference type="ARBA" id="ARBA00004141"/>
    </source>
</evidence>
<evidence type="ECO:0000256" key="5">
    <source>
        <dbReference type="SAM" id="Phobius"/>
    </source>
</evidence>
<dbReference type="Pfam" id="PF00892">
    <property type="entry name" value="EamA"/>
    <property type="match status" value="2"/>
</dbReference>